<evidence type="ECO:0000256" key="1">
    <source>
        <dbReference type="ARBA" id="ARBA00007447"/>
    </source>
</evidence>
<dbReference type="InParanoid" id="F4P4R7"/>
<proteinExistence type="inferred from homology"/>
<dbReference type="GO" id="GO:0006508">
    <property type="term" value="P:proteolysis"/>
    <property type="evidence" value="ECO:0007669"/>
    <property type="project" value="UniProtKB-KW"/>
</dbReference>
<feature type="domain" description="Peptidase A1" evidence="7">
    <location>
        <begin position="146"/>
        <end position="311"/>
    </location>
</feature>
<keyword evidence="6" id="KW-0865">Zymogen</keyword>
<evidence type="ECO:0000256" key="4">
    <source>
        <dbReference type="ARBA" id="ARBA00022750"/>
    </source>
</evidence>
<dbReference type="PANTHER" id="PTHR47965">
    <property type="entry name" value="ASPARTYL PROTEASE-RELATED"/>
    <property type="match status" value="1"/>
</dbReference>
<evidence type="ECO:0000256" key="2">
    <source>
        <dbReference type="ARBA" id="ARBA00022670"/>
    </source>
</evidence>
<accession>F4P4R7</accession>
<keyword evidence="2" id="KW-0645">Protease</keyword>
<evidence type="ECO:0000313" key="8">
    <source>
        <dbReference type="EMBL" id="EGF79829.1"/>
    </source>
</evidence>
<sequence>MITIHNQGNDLTLSDHWIHGRNRRDRHSILVRLIIHQQQFLYIDSTYGVFSALLTLQECVILALQAVSAVRLALESPFESASQSNNRLSKRSPVELGGDITKCYTIKVNVHGVDLNLQVDSTMSDTIVPLPSSSRDVGLTPQHTPSGEPVTIDYKGDEYNGFSSNAAVTIPGTSITDINLPVISVQKQSPDLVGINPEFDGVFGFAYSSLSKHHPQTTAMDILYTSDVIPNNEIGLQLCPYDMHPESFINIGNTDVTAKCGTDGRSVAWVDSPSDDQFTVNIKSILVNDEQVELPEEFQKTIMENGRTLYSSVETCFLHMRFPEAVVAAFVDAILDSGAITVNINIFSDKLGKVMVKKIFSQNYAMLESGFDIDWGKLPTLSITMFVQTPVTDANRNSVVTIKLGPKDYIQRVDSENCKYLTIVCNVLFD</sequence>
<dbReference type="Pfam" id="PF00026">
    <property type="entry name" value="Asp"/>
    <property type="match status" value="1"/>
</dbReference>
<dbReference type="InterPro" id="IPR001461">
    <property type="entry name" value="Aspartic_peptidase_A1"/>
</dbReference>
<organism evidence="8 9">
    <name type="scientific">Batrachochytrium dendrobatidis (strain JAM81 / FGSC 10211)</name>
    <name type="common">Frog chytrid fungus</name>
    <dbReference type="NCBI Taxonomy" id="684364"/>
    <lineage>
        <taxon>Eukaryota</taxon>
        <taxon>Fungi</taxon>
        <taxon>Fungi incertae sedis</taxon>
        <taxon>Chytridiomycota</taxon>
        <taxon>Chytridiomycota incertae sedis</taxon>
        <taxon>Chytridiomycetes</taxon>
        <taxon>Rhizophydiales</taxon>
        <taxon>Rhizophydiales incertae sedis</taxon>
        <taxon>Batrachochytrium</taxon>
    </lineage>
</organism>
<protein>
    <recommendedName>
        <fullName evidence="7">Peptidase A1 domain-containing protein</fullName>
    </recommendedName>
</protein>
<dbReference type="AlphaFoldDB" id="F4P4R7"/>
<evidence type="ECO:0000256" key="3">
    <source>
        <dbReference type="ARBA" id="ARBA00022729"/>
    </source>
</evidence>
<evidence type="ECO:0000256" key="6">
    <source>
        <dbReference type="ARBA" id="ARBA00023145"/>
    </source>
</evidence>
<dbReference type="InterPro" id="IPR033121">
    <property type="entry name" value="PEPTIDASE_A1"/>
</dbReference>
<dbReference type="HOGENOM" id="CLU_037528_0_0_1"/>
<evidence type="ECO:0000313" key="9">
    <source>
        <dbReference type="Proteomes" id="UP000007241"/>
    </source>
</evidence>
<dbReference type="EMBL" id="GL882885">
    <property type="protein sequence ID" value="EGF79829.1"/>
    <property type="molecule type" value="Genomic_DNA"/>
</dbReference>
<gene>
    <name evidence="8" type="ORF">BATDEDRAFT_25251</name>
</gene>
<keyword evidence="5" id="KW-0378">Hydrolase</keyword>
<dbReference type="GeneID" id="18238741"/>
<dbReference type="InterPro" id="IPR021109">
    <property type="entry name" value="Peptidase_aspartic_dom_sf"/>
</dbReference>
<dbReference type="Gene3D" id="2.40.70.10">
    <property type="entry name" value="Acid Proteases"/>
    <property type="match status" value="2"/>
</dbReference>
<comment type="similarity">
    <text evidence="1">Belongs to the peptidase A1 family.</text>
</comment>
<dbReference type="PANTHER" id="PTHR47965:SF12">
    <property type="entry name" value="ASPARTIC PROTEINASE 3-RELATED"/>
    <property type="match status" value="1"/>
</dbReference>
<evidence type="ECO:0000259" key="7">
    <source>
        <dbReference type="Pfam" id="PF00026"/>
    </source>
</evidence>
<keyword evidence="3" id="KW-0732">Signal</keyword>
<keyword evidence="4" id="KW-0064">Aspartyl protease</keyword>
<reference evidence="8 9" key="1">
    <citation type="submission" date="2009-12" db="EMBL/GenBank/DDBJ databases">
        <title>The draft genome of Batrachochytrium dendrobatidis.</title>
        <authorList>
            <consortium name="US DOE Joint Genome Institute (JGI-PGF)"/>
            <person name="Kuo A."/>
            <person name="Salamov A."/>
            <person name="Schmutz J."/>
            <person name="Lucas S."/>
            <person name="Pitluck S."/>
            <person name="Rosenblum E."/>
            <person name="Stajich J."/>
            <person name="Eisen M."/>
            <person name="Grigoriev I.V."/>
        </authorList>
    </citation>
    <scope>NUCLEOTIDE SEQUENCE [LARGE SCALE GENOMIC DNA]</scope>
    <source>
        <strain evidence="9">JAM81 / FGSC 10211</strain>
    </source>
</reference>
<dbReference type="Proteomes" id="UP000007241">
    <property type="component" value="Unassembled WGS sequence"/>
</dbReference>
<dbReference type="RefSeq" id="XP_006679406.1">
    <property type="nucleotide sequence ID" value="XM_006679343.1"/>
</dbReference>
<dbReference type="GO" id="GO:0004190">
    <property type="term" value="F:aspartic-type endopeptidase activity"/>
    <property type="evidence" value="ECO:0007669"/>
    <property type="project" value="UniProtKB-KW"/>
</dbReference>
<name>F4P4R7_BATDJ</name>
<dbReference type="SUPFAM" id="SSF50630">
    <property type="entry name" value="Acid proteases"/>
    <property type="match status" value="1"/>
</dbReference>
<dbReference type="OrthoDB" id="2747330at2759"/>
<evidence type="ECO:0000256" key="5">
    <source>
        <dbReference type="ARBA" id="ARBA00022801"/>
    </source>
</evidence>
<dbReference type="FunFam" id="2.40.70.10:FF:000244">
    <property type="entry name" value="Uncharacterized protein"/>
    <property type="match status" value="1"/>
</dbReference>
<keyword evidence="9" id="KW-1185">Reference proteome</keyword>